<evidence type="ECO:0000256" key="7">
    <source>
        <dbReference type="ARBA" id="ARBA00022741"/>
    </source>
</evidence>
<evidence type="ECO:0000256" key="11">
    <source>
        <dbReference type="ARBA" id="ARBA00023136"/>
    </source>
</evidence>
<gene>
    <name evidence="14" type="ORF">K3148_08245</name>
</gene>
<evidence type="ECO:0000256" key="3">
    <source>
        <dbReference type="ARBA" id="ARBA00012438"/>
    </source>
</evidence>
<dbReference type="RefSeq" id="WP_221424361.1">
    <property type="nucleotide sequence ID" value="NZ_CP081295.1"/>
</dbReference>
<keyword evidence="7" id="KW-0547">Nucleotide-binding</keyword>
<dbReference type="PROSITE" id="PS50839">
    <property type="entry name" value="CHASE"/>
    <property type="match status" value="1"/>
</dbReference>
<comment type="catalytic activity">
    <reaction evidence="1">
        <text>ATP + protein L-histidine = ADP + protein N-phospho-L-histidine.</text>
        <dbReference type="EC" id="2.7.13.3"/>
    </reaction>
</comment>
<keyword evidence="5" id="KW-0808">Transferase</keyword>
<dbReference type="PANTHER" id="PTHR41523:SF8">
    <property type="entry name" value="ETHYLENE RESPONSE SENSOR PROTEIN"/>
    <property type="match status" value="1"/>
</dbReference>
<dbReference type="InterPro" id="IPR042240">
    <property type="entry name" value="CHASE_sf"/>
</dbReference>
<comment type="subcellular location">
    <subcellularLocation>
        <location evidence="2">Membrane</location>
    </subcellularLocation>
</comment>
<dbReference type="Proteomes" id="UP000824281">
    <property type="component" value="Chromosome"/>
</dbReference>
<evidence type="ECO:0000256" key="10">
    <source>
        <dbReference type="ARBA" id="ARBA00022989"/>
    </source>
</evidence>
<dbReference type="InterPro" id="IPR006189">
    <property type="entry name" value="CHASE_dom"/>
</dbReference>
<evidence type="ECO:0000256" key="4">
    <source>
        <dbReference type="ARBA" id="ARBA00022553"/>
    </source>
</evidence>
<dbReference type="Gene3D" id="3.30.450.350">
    <property type="entry name" value="CHASE domain"/>
    <property type="match status" value="1"/>
</dbReference>
<dbReference type="EC" id="2.7.13.3" evidence="3"/>
<keyword evidence="10 12" id="KW-1133">Transmembrane helix</keyword>
<dbReference type="SMART" id="SM01079">
    <property type="entry name" value="CHASE"/>
    <property type="match status" value="1"/>
</dbReference>
<sequence length="553" mass="61110">MRRGSRRRWLVDYPRAVPLAIFLLVAAVTIVSVFSIERGERVRQSAELNRQAQSMASAIERRAYSNSSFLRAGAALFGAQDQITAELFREFVAELRLDSDYRGAEGIGWAPALTAGDLEDFEVQLNSRRVGLSRVTPSLEEVPRQQLVPILYLQPDTLRNRRALGFDMYSEAVRREAMDQATRTVRPTASGRVTLVQEGGNEASGFLIYMPVFDGTGPTRSLKGFIYSPFNADQFLASASELVTGAEANVRFYDIQGGERILMAASSSWADEGEVVEREVDLANRSMMLVVQSTREATLSPLSMITLLFGLAVASLLLVVARLLTQQAQEDSRSLEWFAQQNSIRNSLTRELNHRVKNTLANVLSIVSMTRRRADSLDEFAEGIDNRIRALSATHDLLTQSEWGTTPIASVIEVELAPYTGDQDHDVVAEGPAVELAPNDALSLGLAIHELSTNAAKYGALSVPGGRISIHWELVKENLARIDWVESGGPRVGLPSKRGFGTDLIEKIVAHELRHPVELEFHPDGVRCNLLVPVREPGEFELRSKQKAAHRGH</sequence>
<organism evidence="14 15">
    <name type="scientific">Qipengyuania aurantiaca</name>
    <dbReference type="NCBI Taxonomy" id="2867233"/>
    <lineage>
        <taxon>Bacteria</taxon>
        <taxon>Pseudomonadati</taxon>
        <taxon>Pseudomonadota</taxon>
        <taxon>Alphaproteobacteria</taxon>
        <taxon>Sphingomonadales</taxon>
        <taxon>Erythrobacteraceae</taxon>
        <taxon>Qipengyuania</taxon>
    </lineage>
</organism>
<dbReference type="Pfam" id="PF07536">
    <property type="entry name" value="HWE_HK"/>
    <property type="match status" value="1"/>
</dbReference>
<keyword evidence="11 12" id="KW-0472">Membrane</keyword>
<keyword evidence="15" id="KW-1185">Reference proteome</keyword>
<evidence type="ECO:0000256" key="2">
    <source>
        <dbReference type="ARBA" id="ARBA00004370"/>
    </source>
</evidence>
<keyword evidence="6 12" id="KW-0812">Transmembrane</keyword>
<reference evidence="14 15" key="1">
    <citation type="submission" date="2021-08" db="EMBL/GenBank/DDBJ databases">
        <title>Comparative Genomics Analysis of the Genus Qipengyuania Reveals Extensive Genetic Diversity and Metabolic Versatility, Including the Description of Fifteen Novel Species.</title>
        <authorList>
            <person name="Liu Y."/>
        </authorList>
    </citation>
    <scope>NUCLEOTIDE SEQUENCE [LARGE SCALE GENOMIC DNA]</scope>
    <source>
        <strain evidence="14 15">1NDH13</strain>
    </source>
</reference>
<keyword evidence="4" id="KW-0597">Phosphoprotein</keyword>
<evidence type="ECO:0000256" key="6">
    <source>
        <dbReference type="ARBA" id="ARBA00022692"/>
    </source>
</evidence>
<feature type="domain" description="CHASE" evidence="13">
    <location>
        <begin position="79"/>
        <end position="242"/>
    </location>
</feature>
<name>A0ABX8ZIP3_9SPHN</name>
<accession>A0ABX8ZIP3</accession>
<evidence type="ECO:0000256" key="9">
    <source>
        <dbReference type="ARBA" id="ARBA00022840"/>
    </source>
</evidence>
<keyword evidence="9" id="KW-0067">ATP-binding</keyword>
<dbReference type="InterPro" id="IPR036890">
    <property type="entry name" value="HATPase_C_sf"/>
</dbReference>
<proteinExistence type="predicted"/>
<evidence type="ECO:0000256" key="5">
    <source>
        <dbReference type="ARBA" id="ARBA00022679"/>
    </source>
</evidence>
<evidence type="ECO:0000256" key="8">
    <source>
        <dbReference type="ARBA" id="ARBA00022777"/>
    </source>
</evidence>
<dbReference type="EMBL" id="CP081295">
    <property type="protein sequence ID" value="QZD88851.1"/>
    <property type="molecule type" value="Genomic_DNA"/>
</dbReference>
<evidence type="ECO:0000313" key="15">
    <source>
        <dbReference type="Proteomes" id="UP000824281"/>
    </source>
</evidence>
<evidence type="ECO:0000256" key="12">
    <source>
        <dbReference type="SAM" id="Phobius"/>
    </source>
</evidence>
<keyword evidence="8" id="KW-0418">Kinase</keyword>
<protein>
    <recommendedName>
        <fullName evidence="3">histidine kinase</fullName>
        <ecNumber evidence="3">2.7.13.3</ecNumber>
    </recommendedName>
</protein>
<feature type="transmembrane region" description="Helical" evidence="12">
    <location>
        <begin position="302"/>
        <end position="324"/>
    </location>
</feature>
<evidence type="ECO:0000256" key="1">
    <source>
        <dbReference type="ARBA" id="ARBA00000085"/>
    </source>
</evidence>
<dbReference type="Gene3D" id="3.30.565.10">
    <property type="entry name" value="Histidine kinase-like ATPase, C-terminal domain"/>
    <property type="match status" value="1"/>
</dbReference>
<evidence type="ECO:0000313" key="14">
    <source>
        <dbReference type="EMBL" id="QZD88851.1"/>
    </source>
</evidence>
<dbReference type="Pfam" id="PF03924">
    <property type="entry name" value="CHASE"/>
    <property type="match status" value="1"/>
</dbReference>
<evidence type="ECO:0000259" key="13">
    <source>
        <dbReference type="PROSITE" id="PS50839"/>
    </source>
</evidence>
<dbReference type="InterPro" id="IPR011102">
    <property type="entry name" value="Sig_transdc_His_kinase_HWE"/>
</dbReference>
<dbReference type="SMART" id="SM00911">
    <property type="entry name" value="HWE_HK"/>
    <property type="match status" value="1"/>
</dbReference>
<dbReference type="PANTHER" id="PTHR41523">
    <property type="entry name" value="TWO-COMPONENT SYSTEM SENSOR PROTEIN"/>
    <property type="match status" value="1"/>
</dbReference>